<dbReference type="AlphaFoldDB" id="A0A7S0HJP7"/>
<reference evidence="1" key="1">
    <citation type="submission" date="2021-01" db="EMBL/GenBank/DDBJ databases">
        <authorList>
            <person name="Corre E."/>
            <person name="Pelletier E."/>
            <person name="Niang G."/>
            <person name="Scheremetjew M."/>
            <person name="Finn R."/>
            <person name="Kale V."/>
            <person name="Holt S."/>
            <person name="Cochrane G."/>
            <person name="Meng A."/>
            <person name="Brown T."/>
            <person name="Cohen L."/>
        </authorList>
    </citation>
    <scope>NUCLEOTIDE SEQUENCE</scope>
    <source>
        <strain evidence="1">CCMP325</strain>
    </source>
</reference>
<evidence type="ECO:0000313" key="1">
    <source>
        <dbReference type="EMBL" id="CAD8485214.1"/>
    </source>
</evidence>
<accession>A0A7S0HJP7</accession>
<sequence>MQTDAYTNLHQICENTETEHETSHRNCDLKRLERTSGCKVAEIDKMPERRSCKHGTCAIVGYCIREEKSMLSMRRLSAPCFPERISAVETKTGCSDTCTPAVELFNVHDNTDIAECQVSVNRSRLPSI</sequence>
<protein>
    <submittedName>
        <fullName evidence="1">Uncharacterized protein</fullName>
    </submittedName>
</protein>
<proteinExistence type="predicted"/>
<dbReference type="EMBL" id="HBEO01016235">
    <property type="protein sequence ID" value="CAD8485214.1"/>
    <property type="molecule type" value="Transcribed_RNA"/>
</dbReference>
<organism evidence="1">
    <name type="scientific">Hanusia phi</name>
    <dbReference type="NCBI Taxonomy" id="3032"/>
    <lineage>
        <taxon>Eukaryota</taxon>
        <taxon>Cryptophyceae</taxon>
        <taxon>Pyrenomonadales</taxon>
        <taxon>Geminigeraceae</taxon>
        <taxon>Hanusia</taxon>
    </lineage>
</organism>
<gene>
    <name evidence="1" type="ORF">HPHI1048_LOCUS11076</name>
</gene>
<name>A0A7S0HJP7_9CRYP</name>